<reference evidence="2" key="2">
    <citation type="submission" date="2020-07" db="EMBL/GenBank/DDBJ databases">
        <authorList>
            <person name="Vera ALvarez R."/>
            <person name="Arias-Moreno D.M."/>
            <person name="Jimenez-Jacinto V."/>
            <person name="Jimenez-Bremont J.F."/>
            <person name="Swaminathan K."/>
            <person name="Moose S.P."/>
            <person name="Guerrero-Gonzalez M.L."/>
            <person name="Marino-Ramirez L."/>
            <person name="Landsman D."/>
            <person name="Rodriguez-Kessler M."/>
            <person name="Delgado-Sanchez P."/>
        </authorList>
    </citation>
    <scope>NUCLEOTIDE SEQUENCE</scope>
    <source>
        <tissue evidence="2">Cladode</tissue>
    </source>
</reference>
<evidence type="ECO:0000313" key="2">
    <source>
        <dbReference type="EMBL" id="MBA4647593.1"/>
    </source>
</evidence>
<name>A0A7C8ZQ89_OPUST</name>
<dbReference type="EMBL" id="GISG01151068">
    <property type="protein sequence ID" value="MBA4647593.1"/>
    <property type="molecule type" value="Transcribed_RNA"/>
</dbReference>
<organism evidence="2">
    <name type="scientific">Opuntia streptacantha</name>
    <name type="common">Prickly pear cactus</name>
    <name type="synonym">Opuntia cardona</name>
    <dbReference type="NCBI Taxonomy" id="393608"/>
    <lineage>
        <taxon>Eukaryota</taxon>
        <taxon>Viridiplantae</taxon>
        <taxon>Streptophyta</taxon>
        <taxon>Embryophyta</taxon>
        <taxon>Tracheophyta</taxon>
        <taxon>Spermatophyta</taxon>
        <taxon>Magnoliopsida</taxon>
        <taxon>eudicotyledons</taxon>
        <taxon>Gunneridae</taxon>
        <taxon>Pentapetalae</taxon>
        <taxon>Caryophyllales</taxon>
        <taxon>Cactineae</taxon>
        <taxon>Cactaceae</taxon>
        <taxon>Opuntioideae</taxon>
        <taxon>Opuntia</taxon>
    </lineage>
</organism>
<sequence length="121" mass="12432">MEEFEGESFGEALVDSERAGHNSAPITTAPPSDSGDGFLVHAAGFLLPALSSQLSSADWSPADGAIPTICVHGGDPVLATGDTAAAVDELVFSTPAIKTQHSKIEFSLSFSLIMTAAIIDE</sequence>
<dbReference type="AlphaFoldDB" id="A0A7C8ZQ89"/>
<reference evidence="2" key="1">
    <citation type="journal article" date="2013" name="J. Plant Res.">
        <title>Effect of fungi and light on seed germination of three Opuntia species from semiarid lands of central Mexico.</title>
        <authorList>
            <person name="Delgado-Sanchez P."/>
            <person name="Jimenez-Bremont J.F."/>
            <person name="Guerrero-Gonzalez Mde L."/>
            <person name="Flores J."/>
        </authorList>
    </citation>
    <scope>NUCLEOTIDE SEQUENCE</scope>
    <source>
        <tissue evidence="2">Cladode</tissue>
    </source>
</reference>
<evidence type="ECO:0000256" key="1">
    <source>
        <dbReference type="SAM" id="MobiDB-lite"/>
    </source>
</evidence>
<dbReference type="EMBL" id="GISG01151067">
    <property type="protein sequence ID" value="MBA4647592.1"/>
    <property type="molecule type" value="Transcribed_RNA"/>
</dbReference>
<feature type="region of interest" description="Disordered" evidence="1">
    <location>
        <begin position="1"/>
        <end position="35"/>
    </location>
</feature>
<protein>
    <submittedName>
        <fullName evidence="2">Uncharacterized protein</fullName>
    </submittedName>
</protein>
<proteinExistence type="predicted"/>
<accession>A0A7C8ZQ89</accession>